<keyword evidence="4" id="KW-1185">Reference proteome</keyword>
<dbReference type="CDD" id="cd08892">
    <property type="entry name" value="SRPBCC_Aha1"/>
    <property type="match status" value="1"/>
</dbReference>
<feature type="non-terminal residue" evidence="3">
    <location>
        <position position="1"/>
    </location>
</feature>
<evidence type="ECO:0000256" key="1">
    <source>
        <dbReference type="ARBA" id="ARBA00006817"/>
    </source>
</evidence>
<dbReference type="Pfam" id="PF08327">
    <property type="entry name" value="AHSA1"/>
    <property type="match status" value="1"/>
</dbReference>
<dbReference type="Proteomes" id="UP000485058">
    <property type="component" value="Unassembled WGS sequence"/>
</dbReference>
<reference evidence="3 4" key="1">
    <citation type="submission" date="2020-02" db="EMBL/GenBank/DDBJ databases">
        <title>Draft genome sequence of Haematococcus lacustris strain NIES-144.</title>
        <authorList>
            <person name="Morimoto D."/>
            <person name="Nakagawa S."/>
            <person name="Yoshida T."/>
            <person name="Sawayama S."/>
        </authorList>
    </citation>
    <scope>NUCLEOTIDE SEQUENCE [LARGE SCALE GENOMIC DNA]</scope>
    <source>
        <strain evidence="3 4">NIES-144</strain>
    </source>
</reference>
<name>A0A699ZJ95_HAELA</name>
<gene>
    <name evidence="3" type="ORF">HaLaN_16006</name>
</gene>
<evidence type="ECO:0000313" key="4">
    <source>
        <dbReference type="Proteomes" id="UP000485058"/>
    </source>
</evidence>
<dbReference type="AlphaFoldDB" id="A0A699ZJ95"/>
<sequence>TGDVYDCLTVEGRFKAFTQSAASIDPRPGGKLTWFGGAVQGEFSEVQPGKRLAMSWRFNNWAEGVTSQVVIDLAEPEPGHTVLTLQQTGIPEADQFGSEDVLQLTERGWRLQVFQRIRQVFGYGLGL</sequence>
<dbReference type="InterPro" id="IPR023393">
    <property type="entry name" value="START-like_dom_sf"/>
</dbReference>
<dbReference type="EMBL" id="BLLF01001407">
    <property type="protein sequence ID" value="GFH19106.1"/>
    <property type="molecule type" value="Genomic_DNA"/>
</dbReference>
<comment type="caution">
    <text evidence="3">The sequence shown here is derived from an EMBL/GenBank/DDBJ whole genome shotgun (WGS) entry which is preliminary data.</text>
</comment>
<dbReference type="InterPro" id="IPR013538">
    <property type="entry name" value="ASHA1/2-like_C"/>
</dbReference>
<proteinExistence type="inferred from homology"/>
<feature type="domain" description="Activator of Hsp90 ATPase homologue 1/2-like C-terminal" evidence="2">
    <location>
        <begin position="3"/>
        <end position="121"/>
    </location>
</feature>
<protein>
    <submittedName>
        <fullName evidence="3">Aha1_N domain-containing protein</fullName>
    </submittedName>
</protein>
<organism evidence="3 4">
    <name type="scientific">Haematococcus lacustris</name>
    <name type="common">Green alga</name>
    <name type="synonym">Haematococcus pluvialis</name>
    <dbReference type="NCBI Taxonomy" id="44745"/>
    <lineage>
        <taxon>Eukaryota</taxon>
        <taxon>Viridiplantae</taxon>
        <taxon>Chlorophyta</taxon>
        <taxon>core chlorophytes</taxon>
        <taxon>Chlorophyceae</taxon>
        <taxon>CS clade</taxon>
        <taxon>Chlamydomonadales</taxon>
        <taxon>Haematococcaceae</taxon>
        <taxon>Haematococcus</taxon>
    </lineage>
</organism>
<dbReference type="SUPFAM" id="SSF55961">
    <property type="entry name" value="Bet v1-like"/>
    <property type="match status" value="1"/>
</dbReference>
<accession>A0A699ZJ95</accession>
<evidence type="ECO:0000313" key="3">
    <source>
        <dbReference type="EMBL" id="GFH19106.1"/>
    </source>
</evidence>
<evidence type="ECO:0000259" key="2">
    <source>
        <dbReference type="Pfam" id="PF08327"/>
    </source>
</evidence>
<comment type="similarity">
    <text evidence="1">Belongs to the AHA1 family.</text>
</comment>
<feature type="non-terminal residue" evidence="3">
    <location>
        <position position="127"/>
    </location>
</feature>
<dbReference type="Gene3D" id="3.30.530.20">
    <property type="match status" value="1"/>
</dbReference>